<dbReference type="Proteomes" id="UP000188600">
    <property type="component" value="Unassembled WGS sequence"/>
</dbReference>
<evidence type="ECO:0000313" key="3">
    <source>
        <dbReference type="Proteomes" id="UP000188600"/>
    </source>
</evidence>
<gene>
    <name evidence="2" type="ORF">BVE84_06780</name>
    <name evidence="1" type="ORF">BVE86_06600</name>
</gene>
<dbReference type="Gene3D" id="1.10.150.20">
    <property type="entry name" value="5' to 3' exonuclease, C-terminal subdomain"/>
    <property type="match status" value="1"/>
</dbReference>
<dbReference type="EMBL" id="MSPR01000012">
    <property type="protein sequence ID" value="ONK28272.1"/>
    <property type="molecule type" value="Genomic_DNA"/>
</dbReference>
<evidence type="ECO:0000313" key="2">
    <source>
        <dbReference type="EMBL" id="ONK28272.1"/>
    </source>
</evidence>
<dbReference type="AlphaFoldDB" id="A0AB36JQ06"/>
<dbReference type="SUPFAM" id="SSF47789">
    <property type="entry name" value="C-terminal domain of RNA polymerase alpha subunit"/>
    <property type="match status" value="1"/>
</dbReference>
<protein>
    <recommendedName>
        <fullName evidence="5">Helicase</fullName>
    </recommendedName>
</protein>
<keyword evidence="4" id="KW-1185">Reference proteome</keyword>
<accession>A0AB36JQ06</accession>
<reference evidence="3 4" key="1">
    <citation type="submission" date="2016-12" db="EMBL/GenBank/DDBJ databases">
        <authorList>
            <person name="Gulvik C.A."/>
        </authorList>
    </citation>
    <scope>NUCLEOTIDE SEQUENCE [LARGE SCALE GENOMIC DNA]</scope>
    <source>
        <strain evidence="2 4">12-5202</strain>
        <strain evidence="1 3">12-5291</strain>
    </source>
</reference>
<dbReference type="Proteomes" id="UP000188946">
    <property type="component" value="Unassembled WGS sequence"/>
</dbReference>
<dbReference type="EMBL" id="MSPT01000013">
    <property type="protein sequence ID" value="ONK26761.1"/>
    <property type="molecule type" value="Genomic_DNA"/>
</dbReference>
<comment type="caution">
    <text evidence="1">The sequence shown here is derived from an EMBL/GenBank/DDBJ whole genome shotgun (WGS) entry which is preliminary data.</text>
</comment>
<name>A0AB36JQ06_9STRE</name>
<evidence type="ECO:0008006" key="5">
    <source>
        <dbReference type="Google" id="ProtNLM"/>
    </source>
</evidence>
<sequence>MAKKKNRKKELRRRQKLDIKIISEQDGEFFEQLLSHQPIFVERRQIQYFDDEKEALFAYVESQGRNVGEIDPEDIERVRELMALGKVPFPKETRLFRQAMYTPDDRKRANLLKQVLDLKPDHFLAQFHLLLTEEDPFDLTYFEKIWQFYGKTKKGWKDKDYLDWEYWESRPYLTALNYIVTYLHGQGFLGLACEVVDFVLSKRPKRFAPDFLHLAMSVYNELGRWERVEDLYHRYANELPQYKDSLLFHYLISKLLQGEITEAEKIFVALTEVNEEATDYFVTADWLEGLLDIEESEIYVPFSTQSLAATACHLQDFFERNPLVPEFLYRFAREYGGKSEYGEVLDFFATYRSPLFAGLRFDIFRTLFHENLRVVEDFQNITEKDLLAIKGIGKKTIDKLKENGVIFKER</sequence>
<evidence type="ECO:0000313" key="4">
    <source>
        <dbReference type="Proteomes" id="UP000188946"/>
    </source>
</evidence>
<proteinExistence type="predicted"/>
<evidence type="ECO:0000313" key="1">
    <source>
        <dbReference type="EMBL" id="ONK26761.1"/>
    </source>
</evidence>
<dbReference type="RefSeq" id="WP_076996305.1">
    <property type="nucleotide sequence ID" value="NZ_MSPR01000012.1"/>
</dbReference>
<organism evidence="1 3">
    <name type="scientific">Streptococcus azizii</name>
    <dbReference type="NCBI Taxonomy" id="1579424"/>
    <lineage>
        <taxon>Bacteria</taxon>
        <taxon>Bacillati</taxon>
        <taxon>Bacillota</taxon>
        <taxon>Bacilli</taxon>
        <taxon>Lactobacillales</taxon>
        <taxon>Streptococcaceae</taxon>
        <taxon>Streptococcus</taxon>
    </lineage>
</organism>